<dbReference type="SUPFAM" id="SSF52777">
    <property type="entry name" value="CoA-dependent acyltransferases"/>
    <property type="match status" value="4"/>
</dbReference>
<dbReference type="Gene3D" id="3.40.50.980">
    <property type="match status" value="2"/>
</dbReference>
<dbReference type="Proteomes" id="UP000445144">
    <property type="component" value="Unassembled WGS sequence"/>
</dbReference>
<gene>
    <name evidence="2" type="primary">lgrD_4</name>
    <name evidence="2" type="ORF">CHRY9293_02444</name>
</gene>
<proteinExistence type="predicted"/>
<dbReference type="InterPro" id="IPR009081">
    <property type="entry name" value="PP-bd_ACP"/>
</dbReference>
<dbReference type="Gene3D" id="3.30.559.30">
    <property type="entry name" value="Nonribosomal peptide synthetase, condensation domain"/>
    <property type="match status" value="2"/>
</dbReference>
<dbReference type="PANTHER" id="PTHR45527:SF1">
    <property type="entry name" value="FATTY ACID SYNTHASE"/>
    <property type="match status" value="1"/>
</dbReference>
<dbReference type="PANTHER" id="PTHR45527">
    <property type="entry name" value="NONRIBOSOMAL PEPTIDE SYNTHETASE"/>
    <property type="match status" value="1"/>
</dbReference>
<dbReference type="InterPro" id="IPR029058">
    <property type="entry name" value="AB_hydrolase_fold"/>
</dbReference>
<keyword evidence="3" id="KW-1185">Reference proteome</keyword>
<dbReference type="Gene3D" id="3.30.300.30">
    <property type="match status" value="2"/>
</dbReference>
<reference evidence="2 3" key="1">
    <citation type="submission" date="2020-01" db="EMBL/GenBank/DDBJ databases">
        <authorList>
            <person name="Rodrigo-Torres L."/>
            <person name="Arahal R. D."/>
            <person name="Lucena T."/>
        </authorList>
    </citation>
    <scope>NUCLEOTIDE SEQUENCE [LARGE SCALE GENOMIC DNA]</scope>
    <source>
        <strain evidence="2 3">CECT 9293</strain>
    </source>
</reference>
<accession>A0A6N4X7Z8</accession>
<dbReference type="PROSITE" id="PS00455">
    <property type="entry name" value="AMP_BINDING"/>
    <property type="match status" value="2"/>
</dbReference>
<feature type="domain" description="Carrier" evidence="1">
    <location>
        <begin position="497"/>
        <end position="573"/>
    </location>
</feature>
<dbReference type="InterPro" id="IPR045851">
    <property type="entry name" value="AMP-bd_C_sf"/>
</dbReference>
<dbReference type="InterPro" id="IPR020845">
    <property type="entry name" value="AMP-binding_CS"/>
</dbReference>
<protein>
    <submittedName>
        <fullName evidence="2">Linear gramicidin synthase subunit D</fullName>
    </submittedName>
</protein>
<dbReference type="Gene3D" id="3.40.50.12780">
    <property type="entry name" value="N-terminal domain of ligase-like"/>
    <property type="match status" value="1"/>
</dbReference>
<dbReference type="Pfam" id="PF00668">
    <property type="entry name" value="Condensation"/>
    <property type="match status" value="2"/>
</dbReference>
<dbReference type="EMBL" id="CACVBR010000022">
    <property type="protein sequence ID" value="CAA7196347.1"/>
    <property type="molecule type" value="Genomic_DNA"/>
</dbReference>
<dbReference type="Pfam" id="PF00550">
    <property type="entry name" value="PP-binding"/>
    <property type="match status" value="3"/>
</dbReference>
<dbReference type="SUPFAM" id="SSF53474">
    <property type="entry name" value="alpha/beta-Hydrolases"/>
    <property type="match status" value="1"/>
</dbReference>
<dbReference type="InterPro" id="IPR001242">
    <property type="entry name" value="Condensation_dom"/>
</dbReference>
<dbReference type="RefSeq" id="WP_162033196.1">
    <property type="nucleotide sequence ID" value="NZ_CACVBR010000022.1"/>
</dbReference>
<dbReference type="GO" id="GO:0031177">
    <property type="term" value="F:phosphopantetheine binding"/>
    <property type="evidence" value="ECO:0007669"/>
    <property type="project" value="TreeGrafter"/>
</dbReference>
<dbReference type="SUPFAM" id="SSF56801">
    <property type="entry name" value="Acetyl-CoA synthetase-like"/>
    <property type="match status" value="2"/>
</dbReference>
<dbReference type="InterPro" id="IPR023213">
    <property type="entry name" value="CAT-like_dom_sf"/>
</dbReference>
<dbReference type="GO" id="GO:0043041">
    <property type="term" value="P:amino acid activation for nonribosomal peptide biosynthetic process"/>
    <property type="evidence" value="ECO:0007669"/>
    <property type="project" value="TreeGrafter"/>
</dbReference>
<dbReference type="Gene3D" id="1.10.1200.10">
    <property type="entry name" value="ACP-like"/>
    <property type="match status" value="3"/>
</dbReference>
<dbReference type="Gene3D" id="3.40.50.1820">
    <property type="entry name" value="alpha/beta hydrolase"/>
    <property type="match status" value="1"/>
</dbReference>
<dbReference type="Gene3D" id="2.30.38.10">
    <property type="entry name" value="Luciferase, Domain 3"/>
    <property type="match status" value="1"/>
</dbReference>
<dbReference type="GO" id="GO:0044550">
    <property type="term" value="P:secondary metabolite biosynthetic process"/>
    <property type="evidence" value="ECO:0007669"/>
    <property type="project" value="TreeGrafter"/>
</dbReference>
<feature type="domain" description="Carrier" evidence="1">
    <location>
        <begin position="1997"/>
        <end position="2073"/>
    </location>
</feature>
<dbReference type="InterPro" id="IPR042099">
    <property type="entry name" value="ANL_N_sf"/>
</dbReference>
<dbReference type="Pfam" id="PF00501">
    <property type="entry name" value="AMP-binding"/>
    <property type="match status" value="2"/>
</dbReference>
<organism evidence="2 3">
    <name type="scientific">Chryseobacterium potabilaquae</name>
    <dbReference type="NCBI Taxonomy" id="2675057"/>
    <lineage>
        <taxon>Bacteria</taxon>
        <taxon>Pseudomonadati</taxon>
        <taxon>Bacteroidota</taxon>
        <taxon>Flavobacteriia</taxon>
        <taxon>Flavobacteriales</taxon>
        <taxon>Weeksellaceae</taxon>
        <taxon>Chryseobacterium group</taxon>
        <taxon>Chryseobacterium</taxon>
    </lineage>
</organism>
<dbReference type="InterPro" id="IPR036736">
    <property type="entry name" value="ACP-like_sf"/>
</dbReference>
<evidence type="ECO:0000313" key="2">
    <source>
        <dbReference type="EMBL" id="CAA7196347.1"/>
    </source>
</evidence>
<name>A0A6N4X7Z8_9FLAO</name>
<feature type="domain" description="Carrier" evidence="1">
    <location>
        <begin position="571"/>
        <end position="647"/>
    </location>
</feature>
<evidence type="ECO:0000313" key="3">
    <source>
        <dbReference type="Proteomes" id="UP000445144"/>
    </source>
</evidence>
<dbReference type="Gene3D" id="3.30.559.10">
    <property type="entry name" value="Chloramphenicol acetyltransferase-like domain"/>
    <property type="match status" value="2"/>
</dbReference>
<evidence type="ECO:0000259" key="1">
    <source>
        <dbReference type="PROSITE" id="PS50075"/>
    </source>
</evidence>
<dbReference type="SUPFAM" id="SSF47336">
    <property type="entry name" value="ACP-like"/>
    <property type="match status" value="3"/>
</dbReference>
<dbReference type="PROSITE" id="PS50075">
    <property type="entry name" value="CARRIER"/>
    <property type="match status" value="3"/>
</dbReference>
<dbReference type="InterPro" id="IPR000873">
    <property type="entry name" value="AMP-dep_synth/lig_dom"/>
</dbReference>
<dbReference type="GO" id="GO:0003824">
    <property type="term" value="F:catalytic activity"/>
    <property type="evidence" value="ECO:0007669"/>
    <property type="project" value="InterPro"/>
</dbReference>
<dbReference type="GO" id="GO:0005737">
    <property type="term" value="C:cytoplasm"/>
    <property type="evidence" value="ECO:0007669"/>
    <property type="project" value="TreeGrafter"/>
</dbReference>
<sequence>MTAHTNNNIVNLFKEQVDNNPERIAIIYDNKKISYKELDNLSSLFAAFLFTKYDIRQKDNIILNLPKTDYFILSILSVLKLNAVYVPVDSESPQERLDLLKDICNSKLIITETLMHEFLNEKNDFGHDTDAITSVEKQEYESIICILFTSGTTGIPKGVKIKQSSVINLVYPCEYFPLSNETIMLSTGNVSFDATLFEFFGTILNGGTLVICSKSTILDTKKLKEVIYTHAVNSTWITSSLFSRLLDNDISLFDTIDYVITGGSVVSPTHIDKLYKNNTQITVYNGYGPTESTTFACVYKIERRYYNNIPIGKPIKGVNVFILDNDLLPVKNTPGDIYISGAGISQGYIKEIDEAGRFIQDPYNVEMKMYNTGDMAQWMPDGNIEYIGRKDDQIKINGNRVELNEITQYLKTLATIENAETIFINDKIVSYFTGAKEVNDTIIRNFLISKLPGYMIPHFFYFIKEIPLTQNGKSDYNFLKSYHLNIIDKPAKEEIYSNEFHVNDEILNIWSEVLEVSPESIDVSKNFFENGGDSLALLNLIGRLNNIGHSVTYDQFMDHPYIQIIGEKELPETPDLHNEILNIWGEVLEVSPESIDVSKNFFENGGDSLALLNLIGRLNNIGHSVTYDQFMDHPFVDNYKGSSEEMNQEVSGIYDKSFLLAPIQKWFFNNAPENVNFLMYSSFILEENYQVDKVLNALRKIVTKHSSFRLRFSKKIYWTQHYEKSSAADDLYIFKQYLDDNVNYSEQFCLKEADRMIDVSDGPILYCSIFASEGKSIIFFACPHLVIDAVSWNVFINDFTHYYHFSDAPLRNIQSYKDWLDNVNSYVLNHIDNNEIEYWIEQVNDQNEYAFEPTENRKATITIPLVQKSKNLEDIIVAGIISSIGKLLNFSSIVIEKEGHGRKTLNDFNCDTIIGWFTTKFPVKYQISNSLHQTLKNVFSTNDNVPYSGFFFDKYKNVLSDEVKQLLNFDPKITFNFLGSISKSGKNSFPLLDDRVSLGSYINQKHIDEVWEKLGVLLDITCGYTKNEAFININSMKKLGLSYENWILFKDEVQTNIQTLLTEENQNDNEQNILISPFQEGLIAHAMFSSDHSNDYIVQYEFKIDDIDTKRVSESCRKLIDKFDILKTAYYYDIEQGKFACKLLSGEDAFVFNTYNNVEDIRSTLNEIKKLKLSDNTSLIKFSIIELEGKSKIFAITAHHLIMDGQSMMNLIKELFDYYVNNNGIPNTPTSYNEYVKHVLKQDKTKATKYWKELLSGLTVHNEAQPAPYENTSYKEEVSLFEISGEIQNIIKQNKTTLSSTTNFITGFVLSELLNQSKFTWGNIVNYRSPEIENVDGIIGPCINTIPVFFDFKKQYENIFESIRALQKQILESRNFSYVSLNEITSLHNQTKLFDVLFTFQNYKKGEIGEANLKIEMINEDVITSHFPITVTVSQLEEEKFIIRMKYNNSFYNKFFINNCIDNIIQCLSTLELNITTQNSIITGETYSVDYYHDSLVHRFVEESKKSSDKIAIRYDDESFTYKDLNEESNAIFCKIQEQSVTGAVFIFIKNPRIIPSVILGILKSRMYFVNIDESFSANNIDRIYNQLVPELLITDDINNERLISIRDKVKIMQVNNDILRVSCDINESGYSQNDLVTINYTSGSTGEPKLVKINNRNHLNRLDWLIKNYPATQEDHHYILKSSFSFAPSLREFFEPLIQGAVLHILKPQILNNVDEFCEFIQLNKISRLFLTPSYVSLLIENNKLKFLTCVQVLELSGEPYFIDLVNILKKEIPHIKILNRYGCTEAASVVYYDFDEVLQEKKNEVPAGHPIYNTEVMIYDNDKILPIGTPGFIYIKSESLSSGYVEEKFNENKFISIDGKLFLNTEDIGYIGDDKNLYYISRNSRMVKIRGYRVELDEIERSVAMHANIAQSYAMVEKNDFGNSVSLFYSTLNKLPIEANELYNFLLQKLPQYSVPSKYTYLDKIPLTRNNKVDAMQISLISKNKNKNLKADDIVFNTEFEEQLSQLIKETLKSKEEIDPNQDFMSLGMDSILAMHFLHKLYSVLNIKADPILLYKNNTIRSFTNALDRKDLITEYTVLNPGMETLFVVVTPAGDGRIDFDYLENLAKDFSIMIFHPIRLEKEGNTIEYIAESYKKNIHLFLNENPDYKRCIIAGWSLGATVAYEMSRLMNFDDILLIDPGFYNKEYDAGISRNVLLEHAEKLDKSSVFTNKYVNTMYLANQLIVNYKPVKVNQKIVLIKPEIVNDFERNYNYEYNQLDLIGNKDVEVVKIAGNHMTMLSDLSHLLEIFNQYITMNEKA</sequence>